<evidence type="ECO:0000313" key="1">
    <source>
        <dbReference type="EMBL" id="VVD01680.1"/>
    </source>
</evidence>
<gene>
    <name evidence="1" type="ORF">LSINAPIS_LOCUS12041</name>
</gene>
<keyword evidence="2" id="KW-1185">Reference proteome</keyword>
<name>A0A5E4QU72_9NEOP</name>
<accession>A0A5E4QU72</accession>
<dbReference type="GO" id="GO:0030246">
    <property type="term" value="F:carbohydrate binding"/>
    <property type="evidence" value="ECO:0007669"/>
    <property type="project" value="InterPro"/>
</dbReference>
<dbReference type="GO" id="GO:0003824">
    <property type="term" value="F:catalytic activity"/>
    <property type="evidence" value="ECO:0007669"/>
    <property type="project" value="InterPro"/>
</dbReference>
<protein>
    <submittedName>
        <fullName evidence="1">Uncharacterized protein</fullName>
    </submittedName>
</protein>
<dbReference type="Proteomes" id="UP000324832">
    <property type="component" value="Unassembled WGS sequence"/>
</dbReference>
<proteinExistence type="predicted"/>
<reference evidence="1 2" key="1">
    <citation type="submission" date="2017-07" db="EMBL/GenBank/DDBJ databases">
        <authorList>
            <person name="Talla V."/>
            <person name="Backstrom N."/>
        </authorList>
    </citation>
    <scope>NUCLEOTIDE SEQUENCE [LARGE SCALE GENOMIC DNA]</scope>
</reference>
<dbReference type="InterPro" id="IPR014718">
    <property type="entry name" value="GH-type_carb-bd"/>
</dbReference>
<dbReference type="AlphaFoldDB" id="A0A5E4QU72"/>
<dbReference type="InterPro" id="IPR011013">
    <property type="entry name" value="Gal_mutarotase_sf_dom"/>
</dbReference>
<dbReference type="GO" id="GO:0005975">
    <property type="term" value="P:carbohydrate metabolic process"/>
    <property type="evidence" value="ECO:0007669"/>
    <property type="project" value="InterPro"/>
</dbReference>
<dbReference type="SUPFAM" id="SSF74650">
    <property type="entry name" value="Galactose mutarotase-like"/>
    <property type="match status" value="1"/>
</dbReference>
<evidence type="ECO:0000313" key="2">
    <source>
        <dbReference type="Proteomes" id="UP000324832"/>
    </source>
</evidence>
<organism evidence="1 2">
    <name type="scientific">Leptidea sinapis</name>
    <dbReference type="NCBI Taxonomy" id="189913"/>
    <lineage>
        <taxon>Eukaryota</taxon>
        <taxon>Metazoa</taxon>
        <taxon>Ecdysozoa</taxon>
        <taxon>Arthropoda</taxon>
        <taxon>Hexapoda</taxon>
        <taxon>Insecta</taxon>
        <taxon>Pterygota</taxon>
        <taxon>Neoptera</taxon>
        <taxon>Endopterygota</taxon>
        <taxon>Lepidoptera</taxon>
        <taxon>Glossata</taxon>
        <taxon>Ditrysia</taxon>
        <taxon>Papilionoidea</taxon>
        <taxon>Pieridae</taxon>
        <taxon>Dismorphiinae</taxon>
        <taxon>Leptidea</taxon>
    </lineage>
</organism>
<sequence>MTSGYHLIIILEVRSDWIPTGRLLPVAGSAFDLRTPRRLGDIIEDSDILFHHNFCVSRSGFEFHFAGNTSGNRPLSRRIQRPAESAVLQRKLLP</sequence>
<dbReference type="Gene3D" id="2.70.98.10">
    <property type="match status" value="1"/>
</dbReference>
<dbReference type="EMBL" id="FZQP02005521">
    <property type="protein sequence ID" value="VVD01680.1"/>
    <property type="molecule type" value="Genomic_DNA"/>
</dbReference>